<dbReference type="OrthoDB" id="9788246at2"/>
<feature type="domain" description="Gfo/Idh/MocA-like oxidoreductase N-terminal" evidence="1">
    <location>
        <begin position="56"/>
        <end position="173"/>
    </location>
</feature>
<evidence type="ECO:0000313" key="4">
    <source>
        <dbReference type="Proteomes" id="UP000280296"/>
    </source>
</evidence>
<reference evidence="3 4" key="1">
    <citation type="submission" date="2018-12" db="EMBL/GenBank/DDBJ databases">
        <authorList>
            <person name="Toschakov S.V."/>
        </authorList>
    </citation>
    <scope>NUCLEOTIDE SEQUENCE [LARGE SCALE GENOMIC DNA]</scope>
    <source>
        <strain evidence="3 4">GM2012</strain>
    </source>
</reference>
<dbReference type="NCBIfam" id="TIGR01409">
    <property type="entry name" value="TAT_signal_seq"/>
    <property type="match status" value="1"/>
</dbReference>
<organism evidence="3 4">
    <name type="scientific">Tautonia sociabilis</name>
    <dbReference type="NCBI Taxonomy" id="2080755"/>
    <lineage>
        <taxon>Bacteria</taxon>
        <taxon>Pseudomonadati</taxon>
        <taxon>Planctomycetota</taxon>
        <taxon>Planctomycetia</taxon>
        <taxon>Isosphaerales</taxon>
        <taxon>Isosphaeraceae</taxon>
        <taxon>Tautonia</taxon>
    </lineage>
</organism>
<gene>
    <name evidence="3" type="ORF">TsocGM_06565</name>
</gene>
<name>A0A432MMQ7_9BACT</name>
<dbReference type="Gene3D" id="3.40.50.720">
    <property type="entry name" value="NAD(P)-binding Rossmann-like Domain"/>
    <property type="match status" value="1"/>
</dbReference>
<evidence type="ECO:0000259" key="2">
    <source>
        <dbReference type="Pfam" id="PF19051"/>
    </source>
</evidence>
<dbReference type="PROSITE" id="PS51318">
    <property type="entry name" value="TAT"/>
    <property type="match status" value="1"/>
</dbReference>
<dbReference type="PANTHER" id="PTHR43818:SF5">
    <property type="entry name" value="OXIDOREDUCTASE FAMILY PROTEIN"/>
    <property type="match status" value="1"/>
</dbReference>
<dbReference type="Pfam" id="PF19051">
    <property type="entry name" value="GFO_IDH_MocA_C2"/>
    <property type="match status" value="1"/>
</dbReference>
<dbReference type="AlphaFoldDB" id="A0A432MMQ7"/>
<reference evidence="3 4" key="2">
    <citation type="submission" date="2019-01" db="EMBL/GenBank/DDBJ databases">
        <title>Tautonia sociabilis, a novel thermotolerant planctomycete of Isosphaeraceae family, isolated from a 4000 m deep subterranean habitat.</title>
        <authorList>
            <person name="Kovaleva O.L."/>
            <person name="Elcheninov A.G."/>
            <person name="Van Heerden E."/>
            <person name="Toshchakov S.V."/>
            <person name="Novikov A."/>
            <person name="Bonch-Osmolovskaya E.A."/>
            <person name="Kublanov I.V."/>
        </authorList>
    </citation>
    <scope>NUCLEOTIDE SEQUENCE [LARGE SCALE GENOMIC DNA]</scope>
    <source>
        <strain evidence="3 4">GM2012</strain>
    </source>
</reference>
<protein>
    <submittedName>
        <fullName evidence="3">Gfo/Idh/MocA family oxidoreductase</fullName>
    </submittedName>
</protein>
<comment type="caution">
    <text evidence="3">The sequence shown here is derived from an EMBL/GenBank/DDBJ whole genome shotgun (WGS) entry which is preliminary data.</text>
</comment>
<dbReference type="PANTHER" id="PTHR43818">
    <property type="entry name" value="BCDNA.GH03377"/>
    <property type="match status" value="1"/>
</dbReference>
<proteinExistence type="predicted"/>
<evidence type="ECO:0000259" key="1">
    <source>
        <dbReference type="Pfam" id="PF01408"/>
    </source>
</evidence>
<dbReference type="SUPFAM" id="SSF51735">
    <property type="entry name" value="NAD(P)-binding Rossmann-fold domains"/>
    <property type="match status" value="1"/>
</dbReference>
<dbReference type="Pfam" id="PF01408">
    <property type="entry name" value="GFO_IDH_MocA"/>
    <property type="match status" value="1"/>
</dbReference>
<dbReference type="InterPro" id="IPR019546">
    <property type="entry name" value="TAT_signal_bac_arc"/>
</dbReference>
<dbReference type="InterPro" id="IPR000683">
    <property type="entry name" value="Gfo/Idh/MocA-like_OxRdtase_N"/>
</dbReference>
<dbReference type="InterPro" id="IPR036291">
    <property type="entry name" value="NAD(P)-bd_dom_sf"/>
</dbReference>
<dbReference type="SUPFAM" id="SSF55347">
    <property type="entry name" value="Glyceraldehyde-3-phosphate dehydrogenase-like, C-terminal domain"/>
    <property type="match status" value="1"/>
</dbReference>
<dbReference type="EMBL" id="RYZH01000009">
    <property type="protein sequence ID" value="RUL88580.1"/>
    <property type="molecule type" value="Genomic_DNA"/>
</dbReference>
<feature type="domain" description="Gfo/Idh/MocA-like oxidoreductase bacterial type C-terminal" evidence="2">
    <location>
        <begin position="214"/>
        <end position="434"/>
    </location>
</feature>
<evidence type="ECO:0000313" key="3">
    <source>
        <dbReference type="EMBL" id="RUL88580.1"/>
    </source>
</evidence>
<dbReference type="InterPro" id="IPR050463">
    <property type="entry name" value="Gfo/Idh/MocA_oxidrdct_glycsds"/>
</dbReference>
<keyword evidence="4" id="KW-1185">Reference proteome</keyword>
<dbReference type="RefSeq" id="WP_126724506.1">
    <property type="nucleotide sequence ID" value="NZ_RYZH01000009.1"/>
</dbReference>
<dbReference type="Gene3D" id="3.30.360.10">
    <property type="entry name" value="Dihydrodipicolinate Reductase, domain 2"/>
    <property type="match status" value="1"/>
</dbReference>
<dbReference type="GO" id="GO:0000166">
    <property type="term" value="F:nucleotide binding"/>
    <property type="evidence" value="ECO:0007669"/>
    <property type="project" value="InterPro"/>
</dbReference>
<sequence>MVKGNWSRRGFLRASTAAMVAAGLPSWYAREVVAAQQEEQEGRRKKIGPNDTIVMAAIGVGGRGRGIMMEAARKDGVKFVAVCDVDRRHAEQAVSDLGGGDVTIYKDFRELLANEELDAVTIGTPDHWHTIPALAAIGAGLDIYCEKPLTLWLDEGKALVKAVRARDTIFQVGSQQRSDARFRLACELVRNGRIGKVLEVEARIGRNDQGGPFKEARVPDELDWDFWLGQTPEVAYIPERCHNTFRWWRAYSGGKMTDWGAHHNDIAQWGLGYDGSGPVKVDAEGSPWPVLPNCFDMPERFVCTATYDNGTVLKTMSDGENGVLFTGEDGWIFVSRGRIDASDQALLDEPLGDDAVRLYVSNDHMGNFLDCVRSRETPICDVEVGHRSVSVCHLENIALNLRRELTWDPEAEVFVGDEEANSLLRREMRSPWSIEV</sequence>
<accession>A0A432MMQ7</accession>
<dbReference type="Proteomes" id="UP000280296">
    <property type="component" value="Unassembled WGS sequence"/>
</dbReference>
<dbReference type="InterPro" id="IPR006311">
    <property type="entry name" value="TAT_signal"/>
</dbReference>
<dbReference type="InterPro" id="IPR043906">
    <property type="entry name" value="Gfo/Idh/MocA_OxRdtase_bact_C"/>
</dbReference>